<dbReference type="PANTHER" id="PTHR45339">
    <property type="entry name" value="HYBRID SIGNAL TRANSDUCTION HISTIDINE KINASE J"/>
    <property type="match status" value="1"/>
</dbReference>
<dbReference type="InterPro" id="IPR036890">
    <property type="entry name" value="HATPase_C_sf"/>
</dbReference>
<feature type="coiled-coil region" evidence="13">
    <location>
        <begin position="444"/>
        <end position="512"/>
    </location>
</feature>
<dbReference type="InterPro" id="IPR003661">
    <property type="entry name" value="HisK_dim/P_dom"/>
</dbReference>
<evidence type="ECO:0000256" key="2">
    <source>
        <dbReference type="ARBA" id="ARBA00004370"/>
    </source>
</evidence>
<keyword evidence="9" id="KW-0843">Virulence</keyword>
<name>A0A7Y9LPU9_9BURK</name>
<dbReference type="Gene3D" id="3.30.565.10">
    <property type="entry name" value="Histidine kinase-like ATPase, C-terminal domain"/>
    <property type="match status" value="1"/>
</dbReference>
<dbReference type="Gene3D" id="3.40.50.2300">
    <property type="match status" value="3"/>
</dbReference>
<evidence type="ECO:0000259" key="17">
    <source>
        <dbReference type="PROSITE" id="PS50110"/>
    </source>
</evidence>
<proteinExistence type="predicted"/>
<dbReference type="SUPFAM" id="SSF158472">
    <property type="entry name" value="HAMP domain-like"/>
    <property type="match status" value="1"/>
</dbReference>
<dbReference type="CDD" id="cd00082">
    <property type="entry name" value="HisKA"/>
    <property type="match status" value="1"/>
</dbReference>
<feature type="region of interest" description="Disordered" evidence="14">
    <location>
        <begin position="740"/>
        <end position="786"/>
    </location>
</feature>
<dbReference type="Gene3D" id="1.10.287.130">
    <property type="match status" value="1"/>
</dbReference>
<dbReference type="SMART" id="SM00065">
    <property type="entry name" value="GAF"/>
    <property type="match status" value="1"/>
</dbReference>
<dbReference type="GO" id="GO:0016020">
    <property type="term" value="C:membrane"/>
    <property type="evidence" value="ECO:0007669"/>
    <property type="project" value="UniProtKB-SubCell"/>
</dbReference>
<evidence type="ECO:0000256" key="11">
    <source>
        <dbReference type="ARBA" id="ARBA00070152"/>
    </source>
</evidence>
<dbReference type="PROSITE" id="PS50110">
    <property type="entry name" value="RESPONSE_REGULATORY"/>
    <property type="match status" value="3"/>
</dbReference>
<keyword evidence="20" id="KW-1185">Reference proteome</keyword>
<dbReference type="SUPFAM" id="SSF52172">
    <property type="entry name" value="CheY-like"/>
    <property type="match status" value="3"/>
</dbReference>
<dbReference type="SMART" id="SM00388">
    <property type="entry name" value="HisKA"/>
    <property type="match status" value="1"/>
</dbReference>
<feature type="domain" description="Response regulatory" evidence="17">
    <location>
        <begin position="936"/>
        <end position="1050"/>
    </location>
</feature>
<evidence type="ECO:0000256" key="4">
    <source>
        <dbReference type="ARBA" id="ARBA00022553"/>
    </source>
</evidence>
<dbReference type="InterPro" id="IPR001789">
    <property type="entry name" value="Sig_transdc_resp-reg_receiver"/>
</dbReference>
<keyword evidence="13" id="KW-0175">Coiled coil</keyword>
<keyword evidence="15" id="KW-0812">Transmembrane</keyword>
<feature type="domain" description="Response regulatory" evidence="17">
    <location>
        <begin position="1073"/>
        <end position="1190"/>
    </location>
</feature>
<evidence type="ECO:0000256" key="6">
    <source>
        <dbReference type="ARBA" id="ARBA00022729"/>
    </source>
</evidence>
<dbReference type="EC" id="2.7.13.3" evidence="3"/>
<keyword evidence="6" id="KW-0732">Signal</keyword>
<dbReference type="SUPFAM" id="SSF55874">
    <property type="entry name" value="ATPase domain of HSP90 chaperone/DNA topoisomerase II/histidine kinase"/>
    <property type="match status" value="1"/>
</dbReference>
<dbReference type="PROSITE" id="PS50109">
    <property type="entry name" value="HIS_KIN"/>
    <property type="match status" value="1"/>
</dbReference>
<dbReference type="Gene3D" id="3.30.450.40">
    <property type="match status" value="1"/>
</dbReference>
<evidence type="ECO:0000256" key="13">
    <source>
        <dbReference type="SAM" id="Coils"/>
    </source>
</evidence>
<dbReference type="Pfam" id="PF02518">
    <property type="entry name" value="HATPase_c"/>
    <property type="match status" value="1"/>
</dbReference>
<feature type="transmembrane region" description="Helical" evidence="15">
    <location>
        <begin position="202"/>
        <end position="223"/>
    </location>
</feature>
<comment type="function">
    <text evidence="10">Member of the two-component regulatory system BvgS/BvgA. Phosphorylates BvgA via a four-step phosphorelay in response to environmental signals.</text>
</comment>
<evidence type="ECO:0000256" key="3">
    <source>
        <dbReference type="ARBA" id="ARBA00012438"/>
    </source>
</evidence>
<dbReference type="AlphaFoldDB" id="A0A7Y9LPU9"/>
<keyword evidence="15" id="KW-0472">Membrane</keyword>
<organism evidence="19 20">
    <name type="scientific">Pigmentiphaga litoralis</name>
    <dbReference type="NCBI Taxonomy" id="516702"/>
    <lineage>
        <taxon>Bacteria</taxon>
        <taxon>Pseudomonadati</taxon>
        <taxon>Pseudomonadota</taxon>
        <taxon>Betaproteobacteria</taxon>
        <taxon>Burkholderiales</taxon>
        <taxon>Alcaligenaceae</taxon>
        <taxon>Pigmentiphaga</taxon>
    </lineage>
</organism>
<evidence type="ECO:0000256" key="7">
    <source>
        <dbReference type="ARBA" id="ARBA00022777"/>
    </source>
</evidence>
<feature type="domain" description="Response regulatory" evidence="17">
    <location>
        <begin position="814"/>
        <end position="927"/>
    </location>
</feature>
<evidence type="ECO:0000256" key="9">
    <source>
        <dbReference type="ARBA" id="ARBA00023026"/>
    </source>
</evidence>
<dbReference type="InterPro" id="IPR005467">
    <property type="entry name" value="His_kinase_dom"/>
</dbReference>
<evidence type="ECO:0000256" key="1">
    <source>
        <dbReference type="ARBA" id="ARBA00000085"/>
    </source>
</evidence>
<keyword evidence="5" id="KW-0808">Transferase</keyword>
<dbReference type="Pfam" id="PF13185">
    <property type="entry name" value="GAF_2"/>
    <property type="match status" value="1"/>
</dbReference>
<dbReference type="RefSeq" id="WP_179588287.1">
    <property type="nucleotide sequence ID" value="NZ_JACBYR010000001.1"/>
</dbReference>
<dbReference type="Pfam" id="PF00672">
    <property type="entry name" value="HAMP"/>
    <property type="match status" value="1"/>
</dbReference>
<dbReference type="InterPro" id="IPR029016">
    <property type="entry name" value="GAF-like_dom_sf"/>
</dbReference>
<comment type="caution">
    <text evidence="19">The sequence shown here is derived from an EMBL/GenBank/DDBJ whole genome shotgun (WGS) entry which is preliminary data.</text>
</comment>
<evidence type="ECO:0000256" key="14">
    <source>
        <dbReference type="SAM" id="MobiDB-lite"/>
    </source>
</evidence>
<comment type="catalytic activity">
    <reaction evidence="1">
        <text>ATP + protein L-histidine = ADP + protein N-phospho-L-histidine.</text>
        <dbReference type="EC" id="2.7.13.3"/>
    </reaction>
</comment>
<reference evidence="19 20" key="1">
    <citation type="submission" date="2020-07" db="EMBL/GenBank/DDBJ databases">
        <title>Genomic Encyclopedia of Type Strains, Phase IV (KMG-V): Genome sequencing to study the core and pangenomes of soil and plant-associated prokaryotes.</title>
        <authorList>
            <person name="Whitman W."/>
        </authorList>
    </citation>
    <scope>NUCLEOTIDE SEQUENCE [LARGE SCALE GENOMIC DNA]</scope>
    <source>
        <strain evidence="19 20">SAS40</strain>
    </source>
</reference>
<evidence type="ECO:0000256" key="8">
    <source>
        <dbReference type="ARBA" id="ARBA00023012"/>
    </source>
</evidence>
<evidence type="ECO:0000313" key="20">
    <source>
        <dbReference type="Proteomes" id="UP000542125"/>
    </source>
</evidence>
<feature type="domain" description="Histidine kinase" evidence="16">
    <location>
        <begin position="516"/>
        <end position="744"/>
    </location>
</feature>
<feature type="domain" description="HAMP" evidence="18">
    <location>
        <begin position="224"/>
        <end position="277"/>
    </location>
</feature>
<dbReference type="InterPro" id="IPR036097">
    <property type="entry name" value="HisK_dim/P_sf"/>
</dbReference>
<dbReference type="Gene3D" id="6.10.340.10">
    <property type="match status" value="1"/>
</dbReference>
<dbReference type="EMBL" id="JACBYR010000001">
    <property type="protein sequence ID" value="NYE84616.1"/>
    <property type="molecule type" value="Genomic_DNA"/>
</dbReference>
<dbReference type="InterPro" id="IPR003660">
    <property type="entry name" value="HAMP_dom"/>
</dbReference>
<protein>
    <recommendedName>
        <fullName evidence="11">Virulence sensor protein BvgS</fullName>
        <ecNumber evidence="3">2.7.13.3</ecNumber>
    </recommendedName>
</protein>
<dbReference type="Proteomes" id="UP000542125">
    <property type="component" value="Unassembled WGS sequence"/>
</dbReference>
<keyword evidence="8" id="KW-0902">Two-component regulatory system</keyword>
<dbReference type="InterPro" id="IPR011006">
    <property type="entry name" value="CheY-like_superfamily"/>
</dbReference>
<sequence length="1191" mass="130651">MKLHQTWLGDVSLLAKVSLVVGLLIGLFALSSAGTALVEKEQQDIQQATRDTTLLLREVNRATRFLFERQYEMRQILFSGLSPDTTLYDAADQGFHDVLHKIIEAARGDALQSSRLDRVVEVDRRWISTVSTPIITAVKAAWQQDGSLSVTERERIFQTASANSTTRTPDIIQLMDQVAQVARDGLEERERRLDDTEMQRRWLSYGSLVLALLGGAAALWLSVSLITRPLRQLADLMTRLARHDHDIDIPAVGRRDEVGVIARALEAFKAMAIETADQNWIKSGIASVSTRLQRVDTHRDYANTLLSEVAPLLNAGAGLLYLHDTTEERLVRTGSYGYRAQGDRPDHYAIGEGLVGQCAAERKPLAIADVPPGYLDIHSGSGQASPRHVLLLPVVSRERLLAVIELASFSHPTSRQQRLLDALGPLVALSLDNITRAVRTRELLEQTQAQAGELRASEEELRTQQEELQASNEELRQKSDTLNQQKSILETLQQETQSKAEALTRANQYKSEFLANMSHELRTPLNSLLILSNDLAENGDGNLSGDQVESARIIHESGSNLLRLINDILDLSKIEAGKMDLLLEPVDLTRFASTLKRNFNRIAKDKQVDFTVLVDDGMPPSVVGDGGKLEQVASNLLSNAFKFTRLGAVHMRIGRPYKDYPGFDSRSTVAIEVTDTGIGIPDDKLGRVFGAFEQVDASTSRQYGGTGLGLAISRQLMKLHHGDIVLHSELGQGSTFTMLLPDTQPATPQTATGQGDGNSPATADSRTAPRAHARSEGARFRPMPAAPLPTLSATAVTGIIVEDDRQSITPGDTAILVIEDDPAFARILTDLIRRKGLKALAAGDGEAGLHLARTYRPTGILLDVMLPSMDGWSVIEHLKADPAVRHIPVHFISALDESARGRELGAVGFLTKPVTSEALTGAFERLLHFKADNTRRLLVVDDDPISRAAVRKLVASPTVEVIESASAEDALAKLNVLAYDCIVLDLGLPGMSGFDFLEQMRSEAGQAPVVVYSARELTREESLRIREHTDSIVIKGARSPERLIDEVSLFLHSINQQGGAAREDTGEELVGRKVLVVDDDMRNIFALSKVLRAKGLEVSLAQDGQKALKVLDESPDIELVLMDVMMPVMDGYETIQEIRKDPRFGKLPIISLTAKAMRGDREKSLAAGANDYLSKPIDIPKLLSMMRVWLP</sequence>
<evidence type="ECO:0000256" key="15">
    <source>
        <dbReference type="SAM" id="Phobius"/>
    </source>
</evidence>
<dbReference type="Pfam" id="PF00512">
    <property type="entry name" value="HisKA"/>
    <property type="match status" value="1"/>
</dbReference>
<evidence type="ECO:0000313" key="19">
    <source>
        <dbReference type="EMBL" id="NYE84616.1"/>
    </source>
</evidence>
<dbReference type="CDD" id="cd16922">
    <property type="entry name" value="HATPase_EvgS-ArcB-TorS-like"/>
    <property type="match status" value="1"/>
</dbReference>
<dbReference type="GO" id="GO:0000155">
    <property type="term" value="F:phosphorelay sensor kinase activity"/>
    <property type="evidence" value="ECO:0007669"/>
    <property type="project" value="InterPro"/>
</dbReference>
<accession>A0A7Y9LPU9</accession>
<evidence type="ECO:0000256" key="12">
    <source>
        <dbReference type="PROSITE-ProRule" id="PRU00169"/>
    </source>
</evidence>
<dbReference type="SMART" id="SM00304">
    <property type="entry name" value="HAMP"/>
    <property type="match status" value="1"/>
</dbReference>
<dbReference type="CDD" id="cd00156">
    <property type="entry name" value="REC"/>
    <property type="match status" value="1"/>
</dbReference>
<feature type="modified residue" description="4-aspartylphosphate" evidence="12">
    <location>
        <position position="1123"/>
    </location>
</feature>
<comment type="subcellular location">
    <subcellularLocation>
        <location evidence="2">Membrane</location>
    </subcellularLocation>
</comment>
<dbReference type="Pfam" id="PF00072">
    <property type="entry name" value="Response_reg"/>
    <property type="match status" value="3"/>
</dbReference>
<dbReference type="InterPro" id="IPR004358">
    <property type="entry name" value="Sig_transdc_His_kin-like_C"/>
</dbReference>
<keyword evidence="4 12" id="KW-0597">Phosphoprotein</keyword>
<feature type="compositionally biased region" description="Low complexity" evidence="14">
    <location>
        <begin position="743"/>
        <end position="753"/>
    </location>
</feature>
<dbReference type="PRINTS" id="PR00344">
    <property type="entry name" value="BCTRLSENSOR"/>
</dbReference>
<dbReference type="FunFam" id="3.30.565.10:FF:000010">
    <property type="entry name" value="Sensor histidine kinase RcsC"/>
    <property type="match status" value="1"/>
</dbReference>
<dbReference type="InterPro" id="IPR003018">
    <property type="entry name" value="GAF"/>
</dbReference>
<dbReference type="SMART" id="SM00448">
    <property type="entry name" value="REC"/>
    <property type="match status" value="3"/>
</dbReference>
<evidence type="ECO:0000259" key="18">
    <source>
        <dbReference type="PROSITE" id="PS50885"/>
    </source>
</evidence>
<feature type="transmembrane region" description="Helical" evidence="15">
    <location>
        <begin position="17"/>
        <end position="38"/>
    </location>
</feature>
<gene>
    <name evidence="19" type="ORF">FHW18_003887</name>
</gene>
<dbReference type="SMART" id="SM00387">
    <property type="entry name" value="HATPase_c"/>
    <property type="match status" value="1"/>
</dbReference>
<feature type="modified residue" description="4-aspartylphosphate" evidence="12">
    <location>
        <position position="863"/>
    </location>
</feature>
<dbReference type="SUPFAM" id="SSF47384">
    <property type="entry name" value="Homodimeric domain of signal transducing histidine kinase"/>
    <property type="match status" value="1"/>
</dbReference>
<dbReference type="PANTHER" id="PTHR45339:SF1">
    <property type="entry name" value="HYBRID SIGNAL TRANSDUCTION HISTIDINE KINASE J"/>
    <property type="match status" value="1"/>
</dbReference>
<dbReference type="InterPro" id="IPR003594">
    <property type="entry name" value="HATPase_dom"/>
</dbReference>
<keyword evidence="15" id="KW-1133">Transmembrane helix</keyword>
<evidence type="ECO:0000259" key="16">
    <source>
        <dbReference type="PROSITE" id="PS50109"/>
    </source>
</evidence>
<keyword evidence="7" id="KW-0418">Kinase</keyword>
<dbReference type="PROSITE" id="PS50885">
    <property type="entry name" value="HAMP"/>
    <property type="match status" value="1"/>
</dbReference>
<feature type="modified residue" description="4-aspartylphosphate" evidence="12">
    <location>
        <position position="985"/>
    </location>
</feature>
<dbReference type="CDD" id="cd17546">
    <property type="entry name" value="REC_hyHK_CKI1_RcsC-like"/>
    <property type="match status" value="1"/>
</dbReference>
<evidence type="ECO:0000256" key="10">
    <source>
        <dbReference type="ARBA" id="ARBA00058004"/>
    </source>
</evidence>
<dbReference type="SUPFAM" id="SSF55781">
    <property type="entry name" value="GAF domain-like"/>
    <property type="match status" value="1"/>
</dbReference>
<evidence type="ECO:0000256" key="5">
    <source>
        <dbReference type="ARBA" id="ARBA00022679"/>
    </source>
</evidence>
<dbReference type="CDD" id="cd06225">
    <property type="entry name" value="HAMP"/>
    <property type="match status" value="1"/>
</dbReference>